<dbReference type="EMBL" id="UINC01146848">
    <property type="protein sequence ID" value="SVD37811.1"/>
    <property type="molecule type" value="Genomic_DNA"/>
</dbReference>
<name>A0A382UVW6_9ZZZZ</name>
<gene>
    <name evidence="2" type="ORF">METZ01_LOCUS390665</name>
</gene>
<feature type="region of interest" description="Disordered" evidence="1">
    <location>
        <begin position="40"/>
        <end position="61"/>
    </location>
</feature>
<organism evidence="2">
    <name type="scientific">marine metagenome</name>
    <dbReference type="NCBI Taxonomy" id="408172"/>
    <lineage>
        <taxon>unclassified sequences</taxon>
        <taxon>metagenomes</taxon>
        <taxon>ecological metagenomes</taxon>
    </lineage>
</organism>
<proteinExistence type="predicted"/>
<evidence type="ECO:0000313" key="2">
    <source>
        <dbReference type="EMBL" id="SVD37811.1"/>
    </source>
</evidence>
<dbReference type="AlphaFoldDB" id="A0A382UVW6"/>
<protein>
    <submittedName>
        <fullName evidence="2">Uncharacterized protein</fullName>
    </submittedName>
</protein>
<feature type="compositionally biased region" description="Basic and acidic residues" evidence="1">
    <location>
        <begin position="52"/>
        <end position="61"/>
    </location>
</feature>
<reference evidence="2" key="1">
    <citation type="submission" date="2018-05" db="EMBL/GenBank/DDBJ databases">
        <authorList>
            <person name="Lanie J.A."/>
            <person name="Ng W.-L."/>
            <person name="Kazmierczak K.M."/>
            <person name="Andrzejewski T.M."/>
            <person name="Davidsen T.M."/>
            <person name="Wayne K.J."/>
            <person name="Tettelin H."/>
            <person name="Glass J.I."/>
            <person name="Rusch D."/>
            <person name="Podicherti R."/>
            <person name="Tsui H.-C.T."/>
            <person name="Winkler M.E."/>
        </authorList>
    </citation>
    <scope>NUCLEOTIDE SEQUENCE</scope>
</reference>
<evidence type="ECO:0000256" key="1">
    <source>
        <dbReference type="SAM" id="MobiDB-lite"/>
    </source>
</evidence>
<sequence>MLAPATVLPRNLGGLASFLTQCSTNSMAYMVRNAVSSMKCPNKKNPHRGKIGKSEQLEFPS</sequence>
<accession>A0A382UVW6</accession>
<feature type="compositionally biased region" description="Basic residues" evidence="1">
    <location>
        <begin position="41"/>
        <end position="51"/>
    </location>
</feature>